<dbReference type="Pfam" id="PF06808">
    <property type="entry name" value="DctM"/>
    <property type="match status" value="1"/>
</dbReference>
<feature type="transmembrane region" description="Helical" evidence="7">
    <location>
        <begin position="438"/>
        <end position="460"/>
    </location>
</feature>
<dbReference type="Proteomes" id="UP000487929">
    <property type="component" value="Unassembled WGS sequence"/>
</dbReference>
<dbReference type="GO" id="GO:0005886">
    <property type="term" value="C:plasma membrane"/>
    <property type="evidence" value="ECO:0007669"/>
    <property type="project" value="UniProtKB-SubCell"/>
</dbReference>
<evidence type="ECO:0000313" key="10">
    <source>
        <dbReference type="Proteomes" id="UP000487929"/>
    </source>
</evidence>
<feature type="transmembrane region" description="Helical" evidence="7">
    <location>
        <begin position="206"/>
        <end position="231"/>
    </location>
</feature>
<name>A0A7X4W5C8_9GAMM</name>
<keyword evidence="5 7" id="KW-1133">Transmembrane helix</keyword>
<dbReference type="InterPro" id="IPR010656">
    <property type="entry name" value="DctM"/>
</dbReference>
<feature type="transmembrane region" description="Helical" evidence="7">
    <location>
        <begin position="403"/>
        <end position="426"/>
    </location>
</feature>
<comment type="function">
    <text evidence="7">Part of the tripartite ATP-independent periplasmic (TRAP) transport system.</text>
</comment>
<feature type="transmembrane region" description="Helical" evidence="7">
    <location>
        <begin position="12"/>
        <end position="45"/>
    </location>
</feature>
<dbReference type="EMBL" id="WUTT01000001">
    <property type="protein sequence ID" value="NAW34560.1"/>
    <property type="molecule type" value="Genomic_DNA"/>
</dbReference>
<feature type="transmembrane region" description="Helical" evidence="7">
    <location>
        <begin position="65"/>
        <end position="88"/>
    </location>
</feature>
<dbReference type="AlphaFoldDB" id="A0A7X4W5C8"/>
<evidence type="ECO:0000313" key="9">
    <source>
        <dbReference type="EMBL" id="NAW34560.1"/>
    </source>
</evidence>
<keyword evidence="7" id="KW-0813">Transport</keyword>
<evidence type="ECO:0000256" key="5">
    <source>
        <dbReference type="ARBA" id="ARBA00022989"/>
    </source>
</evidence>
<organism evidence="9 10">
    <name type="scientific">Halomonas alimentaria</name>
    <dbReference type="NCBI Taxonomy" id="147248"/>
    <lineage>
        <taxon>Bacteria</taxon>
        <taxon>Pseudomonadati</taxon>
        <taxon>Pseudomonadota</taxon>
        <taxon>Gammaproteobacteria</taxon>
        <taxon>Oceanospirillales</taxon>
        <taxon>Halomonadaceae</taxon>
        <taxon>Halomonas</taxon>
    </lineage>
</organism>
<dbReference type="PANTHER" id="PTHR33362">
    <property type="entry name" value="SIALIC ACID TRAP TRANSPORTER PERMEASE PROTEIN SIAT-RELATED"/>
    <property type="match status" value="1"/>
</dbReference>
<dbReference type="RefSeq" id="WP_161431834.1">
    <property type="nucleotide sequence ID" value="NZ_WUTT01000001.1"/>
</dbReference>
<evidence type="ECO:0000259" key="8">
    <source>
        <dbReference type="Pfam" id="PF06808"/>
    </source>
</evidence>
<feature type="transmembrane region" description="Helical" evidence="7">
    <location>
        <begin position="319"/>
        <end position="340"/>
    </location>
</feature>
<keyword evidence="4 7" id="KW-0812">Transmembrane</keyword>
<dbReference type="InterPro" id="IPR004681">
    <property type="entry name" value="TRAP_DctM"/>
</dbReference>
<keyword evidence="10" id="KW-1185">Reference proteome</keyword>
<comment type="similarity">
    <text evidence="7">Belongs to the TRAP transporter large permease family.</text>
</comment>
<feature type="transmembrane region" description="Helical" evidence="7">
    <location>
        <begin position="380"/>
        <end position="397"/>
    </location>
</feature>
<evidence type="ECO:0000256" key="1">
    <source>
        <dbReference type="ARBA" id="ARBA00004429"/>
    </source>
</evidence>
<evidence type="ECO:0000256" key="3">
    <source>
        <dbReference type="ARBA" id="ARBA00022519"/>
    </source>
</evidence>
<feature type="transmembrane region" description="Helical" evidence="7">
    <location>
        <begin position="352"/>
        <end position="373"/>
    </location>
</feature>
<feature type="domain" description="TRAP C4-dicarboxylate transport system permease DctM subunit" evidence="8">
    <location>
        <begin position="16"/>
        <end position="462"/>
    </location>
</feature>
<comment type="subcellular location">
    <subcellularLocation>
        <location evidence="1 7">Cell inner membrane</location>
        <topology evidence="1 7">Multi-pass membrane protein</topology>
    </subcellularLocation>
</comment>
<feature type="transmembrane region" description="Helical" evidence="7">
    <location>
        <begin position="100"/>
        <end position="123"/>
    </location>
</feature>
<keyword evidence="2" id="KW-1003">Cell membrane</keyword>
<evidence type="ECO:0000256" key="2">
    <source>
        <dbReference type="ARBA" id="ARBA00022475"/>
    </source>
</evidence>
<comment type="caution">
    <text evidence="9">The sequence shown here is derived from an EMBL/GenBank/DDBJ whole genome shotgun (WGS) entry which is preliminary data.</text>
</comment>
<keyword evidence="3 7" id="KW-0997">Cell inner membrane</keyword>
<sequence>MLATLLELMPLVLFATICGVLMLGYPVALSLAGTALIFAGLGFALTHLGVPVPFEAGYLSAMPNRLYGIMTNQTLLAVPLFVLMGVLLEKSRVAETLLDAMALAFGSLRGGLGIAVVMVGMLLAASTGIVGATVVTMGLLSLPTMLKRGYSASLATGTICATGTLGQIIPPSIALVLLGDVLSNAYQQAQLAMGVWSPRTLSVGDLFIGALVPGVLLVAAYIVYVILTAWLRPSVAPPVDRQALMEELGHSGSLWPLLLKGLLPPVLLIVAVLGSILGGFATPTEASAVGAAGAFLLALTNRRLNLRMLREVVHSTAQVTSMVFLILIGAALFSLVFRAFGGEELVIELFEALPGGVVGVTLVVMLVIFLLGFILDFIEITFVVVPIVGPVLLAMGLDPIWLGIMIAVNLQTSFLTPPFGFALFYLRGVTPESVPTSAIYRGVLPFILIQLGMLGALALFPGLATWLPGVL</sequence>
<protein>
    <recommendedName>
        <fullName evidence="7">TRAP transporter large permease protein</fullName>
    </recommendedName>
</protein>
<reference evidence="9 10" key="1">
    <citation type="submission" date="2019-12" db="EMBL/GenBank/DDBJ databases">
        <title>Draft genome sequencing of Halomonas alimentaria DSM 15356.</title>
        <authorList>
            <person name="Pandiyan K."/>
            <person name="Kushwaha P."/>
            <person name="Gowdham M."/>
            <person name="Chakdar H."/>
            <person name="Singh A."/>
            <person name="Kumar M."/>
            <person name="Saxena A.K."/>
        </authorList>
    </citation>
    <scope>NUCLEOTIDE SEQUENCE [LARGE SCALE GENOMIC DNA]</scope>
    <source>
        <strain evidence="9 10">DSM 15356</strain>
    </source>
</reference>
<evidence type="ECO:0000256" key="4">
    <source>
        <dbReference type="ARBA" id="ARBA00022692"/>
    </source>
</evidence>
<accession>A0A7X4W5C8</accession>
<evidence type="ECO:0000256" key="6">
    <source>
        <dbReference type="ARBA" id="ARBA00023136"/>
    </source>
</evidence>
<dbReference type="NCBIfam" id="TIGR00786">
    <property type="entry name" value="dctM"/>
    <property type="match status" value="1"/>
</dbReference>
<dbReference type="OrthoDB" id="9796052at2"/>
<proteinExistence type="inferred from homology"/>
<evidence type="ECO:0000256" key="7">
    <source>
        <dbReference type="RuleBase" id="RU369079"/>
    </source>
</evidence>
<keyword evidence="6 7" id="KW-0472">Membrane</keyword>
<dbReference type="PANTHER" id="PTHR33362:SF7">
    <property type="entry name" value="SLL1103 PROTEIN"/>
    <property type="match status" value="1"/>
</dbReference>
<dbReference type="GO" id="GO:0022857">
    <property type="term" value="F:transmembrane transporter activity"/>
    <property type="evidence" value="ECO:0007669"/>
    <property type="project" value="UniProtKB-UniRule"/>
</dbReference>
<gene>
    <name evidence="9" type="ORF">GRB96_09030</name>
</gene>
<comment type="subunit">
    <text evidence="7">The complex comprises the extracytoplasmic solute receptor protein and the two transmembrane proteins.</text>
</comment>
<feature type="transmembrane region" description="Helical" evidence="7">
    <location>
        <begin position="266"/>
        <end position="299"/>
    </location>
</feature>
<comment type="caution">
    <text evidence="7">Lacks conserved residue(s) required for the propagation of feature annotation.</text>
</comment>